<dbReference type="EMBL" id="NTFI01000007">
    <property type="protein sequence ID" value="PHQ23896.1"/>
    <property type="molecule type" value="Genomic_DNA"/>
</dbReference>
<dbReference type="AlphaFoldDB" id="A0A2G1VAV8"/>
<dbReference type="RefSeq" id="WP_099619837.1">
    <property type="nucleotide sequence ID" value="NZ_KZ319343.1"/>
</dbReference>
<keyword evidence="3" id="KW-1185">Reference proteome</keyword>
<dbReference type="Pfam" id="PF09829">
    <property type="entry name" value="DUF2057"/>
    <property type="match status" value="2"/>
</dbReference>
<sequence length="231" mass="25272">MRICHVNRVFESMMRGWHKHAVSLRAGLAASLALFLVGCASSVSVVETWDGNPEAAERAATLKTPGEIRVVRVNDRSMTNFLMDDLALDYALLPGENEVVFVYKTIWAKTGVVSNGESKVHVIESEPQVARFEAAAGEIYHFEYDRPDTRQEAERMMPEFSASVVSSSGQSVASSSVWDPAEAITASRTPIPESPSDGTSASGGNALDQLKAVWETASDEEKKAFLRWAFE</sequence>
<proteinExistence type="predicted"/>
<name>A0A2G1VAV8_9GAMM</name>
<dbReference type="InterPro" id="IPR018635">
    <property type="entry name" value="UPF0319"/>
</dbReference>
<comment type="caution">
    <text evidence="2">The sequence shown here is derived from an EMBL/GenBank/DDBJ whole genome shotgun (WGS) entry which is preliminary data.</text>
</comment>
<accession>A0A2G1VAV8</accession>
<protein>
    <submittedName>
        <fullName evidence="2">DUF2057 domain-containing protein</fullName>
    </submittedName>
</protein>
<dbReference type="OrthoDB" id="6363842at2"/>
<evidence type="ECO:0000313" key="2">
    <source>
        <dbReference type="EMBL" id="PHQ23896.1"/>
    </source>
</evidence>
<evidence type="ECO:0000313" key="3">
    <source>
        <dbReference type="Proteomes" id="UP000229044"/>
    </source>
</evidence>
<gene>
    <name evidence="2" type="ORF">CLH62_19395</name>
</gene>
<organism evidence="2 3">
    <name type="scientific">Marinobacter guineae</name>
    <dbReference type="NCBI Taxonomy" id="432303"/>
    <lineage>
        <taxon>Bacteria</taxon>
        <taxon>Pseudomonadati</taxon>
        <taxon>Pseudomonadota</taxon>
        <taxon>Gammaproteobacteria</taxon>
        <taxon>Pseudomonadales</taxon>
        <taxon>Marinobacteraceae</taxon>
        <taxon>Marinobacter</taxon>
    </lineage>
</organism>
<reference evidence="2 3" key="1">
    <citation type="submission" date="2017-09" db="EMBL/GenBank/DDBJ databases">
        <title>The draft genome sequences of Marinobacter guineae M3B.</title>
        <authorList>
            <person name="Cao J."/>
        </authorList>
    </citation>
    <scope>NUCLEOTIDE SEQUENCE [LARGE SCALE GENOMIC DNA]</scope>
    <source>
        <strain evidence="2 3">M3B</strain>
    </source>
</reference>
<evidence type="ECO:0000256" key="1">
    <source>
        <dbReference type="SAM" id="MobiDB-lite"/>
    </source>
</evidence>
<dbReference type="Proteomes" id="UP000229044">
    <property type="component" value="Unassembled WGS sequence"/>
</dbReference>
<feature type="region of interest" description="Disordered" evidence="1">
    <location>
        <begin position="185"/>
        <end position="205"/>
    </location>
</feature>